<name>A0A9P8EF63_AURME</name>
<evidence type="ECO:0000313" key="3">
    <source>
        <dbReference type="Proteomes" id="UP000779574"/>
    </source>
</evidence>
<evidence type="ECO:0000256" key="1">
    <source>
        <dbReference type="SAM" id="MobiDB-lite"/>
    </source>
</evidence>
<comment type="caution">
    <text evidence="2">The sequence shown here is derived from an EMBL/GenBank/DDBJ whole genome shotgun (WGS) entry which is preliminary data.</text>
</comment>
<dbReference type="OrthoDB" id="3854280at2759"/>
<feature type="non-terminal residue" evidence="2">
    <location>
        <position position="178"/>
    </location>
</feature>
<sequence length="178" mass="20687">MPFWGRKQKSYDVIIVLYDTIKENEYGVSHYTTELYKNPTAISLSPNSKWRDVETEVWKRITGVYASIGYVEKDDYSVNMSMSYNLRDSHKRRAVSYHANDRAFFGLLGRNSLTDLELRINVTYSSKPLREHLEEVKARKALEESSRDSQESVDDLEVEKSETTVSVKEVKTRSCINQ</sequence>
<gene>
    <name evidence="2" type="ORF">KCU76_g8925</name>
</gene>
<evidence type="ECO:0000313" key="2">
    <source>
        <dbReference type="EMBL" id="KAG9689376.1"/>
    </source>
</evidence>
<dbReference type="EMBL" id="JAHFXF010000357">
    <property type="protein sequence ID" value="KAG9689376.1"/>
    <property type="molecule type" value="Genomic_DNA"/>
</dbReference>
<protein>
    <submittedName>
        <fullName evidence="2">Uncharacterized protein</fullName>
    </submittedName>
</protein>
<feature type="region of interest" description="Disordered" evidence="1">
    <location>
        <begin position="139"/>
        <end position="161"/>
    </location>
</feature>
<reference evidence="2" key="1">
    <citation type="journal article" date="2021" name="J Fungi (Basel)">
        <title>Virulence traits and population genomics of the black yeast Aureobasidium melanogenum.</title>
        <authorList>
            <person name="Cernosa A."/>
            <person name="Sun X."/>
            <person name="Gostincar C."/>
            <person name="Fang C."/>
            <person name="Gunde-Cimerman N."/>
            <person name="Song Z."/>
        </authorList>
    </citation>
    <scope>NUCLEOTIDE SEQUENCE</scope>
    <source>
        <strain evidence="2">EXF-9911</strain>
    </source>
</reference>
<reference evidence="2" key="2">
    <citation type="submission" date="2021-08" db="EMBL/GenBank/DDBJ databases">
        <authorList>
            <person name="Gostincar C."/>
            <person name="Sun X."/>
            <person name="Song Z."/>
            <person name="Gunde-Cimerman N."/>
        </authorList>
    </citation>
    <scope>NUCLEOTIDE SEQUENCE</scope>
    <source>
        <strain evidence="2">EXF-9911</strain>
    </source>
</reference>
<accession>A0A9P8EF63</accession>
<feature type="compositionally biased region" description="Basic and acidic residues" evidence="1">
    <location>
        <begin position="139"/>
        <end position="150"/>
    </location>
</feature>
<proteinExistence type="predicted"/>
<dbReference type="Proteomes" id="UP000779574">
    <property type="component" value="Unassembled WGS sequence"/>
</dbReference>
<organism evidence="2 3">
    <name type="scientific">Aureobasidium melanogenum</name>
    <name type="common">Aureobasidium pullulans var. melanogenum</name>
    <dbReference type="NCBI Taxonomy" id="46634"/>
    <lineage>
        <taxon>Eukaryota</taxon>
        <taxon>Fungi</taxon>
        <taxon>Dikarya</taxon>
        <taxon>Ascomycota</taxon>
        <taxon>Pezizomycotina</taxon>
        <taxon>Dothideomycetes</taxon>
        <taxon>Dothideomycetidae</taxon>
        <taxon>Dothideales</taxon>
        <taxon>Saccotheciaceae</taxon>
        <taxon>Aureobasidium</taxon>
    </lineage>
</organism>
<dbReference type="AlphaFoldDB" id="A0A9P8EF63"/>